<evidence type="ECO:0000256" key="2">
    <source>
        <dbReference type="ARBA" id="ARBA00007832"/>
    </source>
</evidence>
<organism evidence="5 6">
    <name type="scientific">Saccharopolyspora flava</name>
    <dbReference type="NCBI Taxonomy" id="95161"/>
    <lineage>
        <taxon>Bacteria</taxon>
        <taxon>Bacillati</taxon>
        <taxon>Actinomycetota</taxon>
        <taxon>Actinomycetes</taxon>
        <taxon>Pseudonocardiales</taxon>
        <taxon>Pseudonocardiaceae</taxon>
        <taxon>Saccharopolyspora</taxon>
    </lineage>
</organism>
<feature type="domain" description="Aerobactin siderophore biosynthesis IucA/IucC-like C-terminal" evidence="4">
    <location>
        <begin position="343"/>
        <end position="490"/>
    </location>
</feature>
<sequence>MKTADSPDTGPREGSGETSSVLVVGVRVWSAAGHHVFRDEVVLDGVVLGHEEFVSVVARELGLRCGVDEGVVERFRRQVGNSVARSARYLDRDRRPEAATPQEVTRQAEQSLLLGHPFHPTPKSAEGISDEDLERYAPELRASFRLHHWAVSPELLVEDRVCDGPWLPGEPESVLPVHPWQDRYLREQPRVRELVAAGALTPLGPVGAEVYATSSVRTVCDPDFPTSWKLPLHVRITNFVRNNPVEHLRRAADAGRLVSALEKHWDHNGFEVLVESGYRTLDPGEVGDLASDFGVLFRRNPFPGTDLAPRVLAALLEERPGERPALIDLVEQAGPLTAEHTAAWLERYLRISLAPLLAIFTEDGVGFEAHVQNSLLHTENGWPSRFWVRDMEGTSADRDRVPDGVLSPDSPVLYDDAEAWLRLRYHLVTNHLGHLVAVLGRWSPAGERRLWPVVREFLGGLPGRYAAELREAPTLPAKANLLSRFAERGESPLYVDIPNPIREVTR</sequence>
<dbReference type="Pfam" id="PF06276">
    <property type="entry name" value="FhuF"/>
    <property type="match status" value="1"/>
</dbReference>
<dbReference type="OrthoDB" id="495728at2"/>
<dbReference type="InterPro" id="IPR007310">
    <property type="entry name" value="Aerobactin_biosyn_IucA/IucC_N"/>
</dbReference>
<dbReference type="STRING" id="95161.SAMN05660874_02420"/>
<dbReference type="Proteomes" id="UP000198852">
    <property type="component" value="Unassembled WGS sequence"/>
</dbReference>
<comment type="pathway">
    <text evidence="1">Siderophore biosynthesis.</text>
</comment>
<dbReference type="InterPro" id="IPR022770">
    <property type="entry name" value="IucA/IucC-like_C"/>
</dbReference>
<dbReference type="InterPro" id="IPR037455">
    <property type="entry name" value="LucA/IucC-like"/>
</dbReference>
<protein>
    <submittedName>
        <fullName evidence="5">Siderophore synthetase component</fullName>
    </submittedName>
</protein>
<keyword evidence="6" id="KW-1185">Reference proteome</keyword>
<dbReference type="Pfam" id="PF04183">
    <property type="entry name" value="IucA_IucC"/>
    <property type="match status" value="1"/>
</dbReference>
<accession>A0A1I6RN87</accession>
<dbReference type="GO" id="GO:0016881">
    <property type="term" value="F:acid-amino acid ligase activity"/>
    <property type="evidence" value="ECO:0007669"/>
    <property type="project" value="UniProtKB-ARBA"/>
</dbReference>
<name>A0A1I6RN87_9PSEU</name>
<comment type="similarity">
    <text evidence="2">Belongs to the IucA/IucC family.</text>
</comment>
<dbReference type="AlphaFoldDB" id="A0A1I6RN87"/>
<evidence type="ECO:0000259" key="4">
    <source>
        <dbReference type="Pfam" id="PF06276"/>
    </source>
</evidence>
<dbReference type="PANTHER" id="PTHR34384:SF5">
    <property type="entry name" value="L-2,3-DIAMINOPROPANOATE--CITRATE LIGASE"/>
    <property type="match status" value="1"/>
</dbReference>
<dbReference type="RefSeq" id="WP_139274053.1">
    <property type="nucleotide sequence ID" value="NZ_FOZX01000003.1"/>
</dbReference>
<reference evidence="6" key="1">
    <citation type="submission" date="2016-10" db="EMBL/GenBank/DDBJ databases">
        <authorList>
            <person name="Varghese N."/>
            <person name="Submissions S."/>
        </authorList>
    </citation>
    <scope>NUCLEOTIDE SEQUENCE [LARGE SCALE GENOMIC DNA]</scope>
    <source>
        <strain evidence="6">DSM 44771</strain>
    </source>
</reference>
<evidence type="ECO:0000313" key="6">
    <source>
        <dbReference type="Proteomes" id="UP000198852"/>
    </source>
</evidence>
<dbReference type="PANTHER" id="PTHR34384">
    <property type="entry name" value="L-2,3-DIAMINOPROPANOATE--CITRATE LIGASE"/>
    <property type="match status" value="1"/>
</dbReference>
<dbReference type="GO" id="GO:0019290">
    <property type="term" value="P:siderophore biosynthetic process"/>
    <property type="evidence" value="ECO:0007669"/>
    <property type="project" value="InterPro"/>
</dbReference>
<proteinExistence type="inferred from homology"/>
<dbReference type="Gene3D" id="1.10.510.40">
    <property type="match status" value="1"/>
</dbReference>
<evidence type="ECO:0000256" key="1">
    <source>
        <dbReference type="ARBA" id="ARBA00004924"/>
    </source>
</evidence>
<dbReference type="Gene3D" id="6.10.250.3370">
    <property type="match status" value="1"/>
</dbReference>
<feature type="domain" description="Aerobactin siderophore biosynthesis IucA/IucC N-terminal" evidence="3">
    <location>
        <begin position="107"/>
        <end position="316"/>
    </location>
</feature>
<evidence type="ECO:0000313" key="5">
    <source>
        <dbReference type="EMBL" id="SFS66169.1"/>
    </source>
</evidence>
<dbReference type="EMBL" id="FOZX01000003">
    <property type="protein sequence ID" value="SFS66169.1"/>
    <property type="molecule type" value="Genomic_DNA"/>
</dbReference>
<gene>
    <name evidence="5" type="ORF">SAMN05660874_02420</name>
</gene>
<evidence type="ECO:0000259" key="3">
    <source>
        <dbReference type="Pfam" id="PF04183"/>
    </source>
</evidence>